<evidence type="ECO:0000313" key="1">
    <source>
        <dbReference type="EMBL" id="PWH86131.1"/>
    </source>
</evidence>
<reference evidence="1 2" key="1">
    <citation type="submission" date="2018-05" db="EMBL/GenBank/DDBJ databases">
        <title>Brumimicrobium oceani sp. nov., isolated from coastal sediment.</title>
        <authorList>
            <person name="Kou Y."/>
        </authorList>
    </citation>
    <scope>NUCLEOTIDE SEQUENCE [LARGE SCALE GENOMIC DNA]</scope>
    <source>
        <strain evidence="1 2">C305</strain>
    </source>
</reference>
<organism evidence="1 2">
    <name type="scientific">Brumimicrobium oceani</name>
    <dbReference type="NCBI Taxonomy" id="2100725"/>
    <lineage>
        <taxon>Bacteria</taxon>
        <taxon>Pseudomonadati</taxon>
        <taxon>Bacteroidota</taxon>
        <taxon>Flavobacteriia</taxon>
        <taxon>Flavobacteriales</taxon>
        <taxon>Crocinitomicaceae</taxon>
        <taxon>Brumimicrobium</taxon>
    </lineage>
</organism>
<evidence type="ECO:0000313" key="2">
    <source>
        <dbReference type="Proteomes" id="UP000245370"/>
    </source>
</evidence>
<dbReference type="Proteomes" id="UP000245370">
    <property type="component" value="Unassembled WGS sequence"/>
</dbReference>
<proteinExistence type="predicted"/>
<gene>
    <name evidence="1" type="ORF">DIT68_06135</name>
</gene>
<dbReference type="EMBL" id="QFRJ01000003">
    <property type="protein sequence ID" value="PWH86131.1"/>
    <property type="molecule type" value="Genomic_DNA"/>
</dbReference>
<reference evidence="1 2" key="2">
    <citation type="submission" date="2018-05" db="EMBL/GenBank/DDBJ databases">
        <authorList>
            <person name="Lanie J.A."/>
            <person name="Ng W.-L."/>
            <person name="Kazmierczak K.M."/>
            <person name="Andrzejewski T.M."/>
            <person name="Davidsen T.M."/>
            <person name="Wayne K.J."/>
            <person name="Tettelin H."/>
            <person name="Glass J.I."/>
            <person name="Rusch D."/>
            <person name="Podicherti R."/>
            <person name="Tsui H.-C.T."/>
            <person name="Winkler M.E."/>
        </authorList>
    </citation>
    <scope>NUCLEOTIDE SEQUENCE [LARGE SCALE GENOMIC DNA]</scope>
    <source>
        <strain evidence="1 2">C305</strain>
    </source>
</reference>
<accession>A0A2U2XEK3</accession>
<keyword evidence="2" id="KW-1185">Reference proteome</keyword>
<dbReference type="AlphaFoldDB" id="A0A2U2XEK3"/>
<sequence length="79" mass="8969">MDLIAIILEANEVGDIKQQLDSYNDDNGLTKGKYLQIVLPMKRRLYSYLNLWCFQSVVVLVNLKAAEGITKFGVITDFT</sequence>
<dbReference type="RefSeq" id="WP_109358940.1">
    <property type="nucleotide sequence ID" value="NZ_QFRJ01000003.1"/>
</dbReference>
<comment type="caution">
    <text evidence="1">The sequence shown here is derived from an EMBL/GenBank/DDBJ whole genome shotgun (WGS) entry which is preliminary data.</text>
</comment>
<protein>
    <submittedName>
        <fullName evidence="1">Uncharacterized protein</fullName>
    </submittedName>
</protein>
<name>A0A2U2XEK3_9FLAO</name>